<organism evidence="1 2">
    <name type="scientific">Callosobruchus maculatus</name>
    <name type="common">Southern cowpea weevil</name>
    <name type="synonym">Pulse bruchid</name>
    <dbReference type="NCBI Taxonomy" id="64391"/>
    <lineage>
        <taxon>Eukaryota</taxon>
        <taxon>Metazoa</taxon>
        <taxon>Ecdysozoa</taxon>
        <taxon>Arthropoda</taxon>
        <taxon>Hexapoda</taxon>
        <taxon>Insecta</taxon>
        <taxon>Pterygota</taxon>
        <taxon>Neoptera</taxon>
        <taxon>Endopterygota</taxon>
        <taxon>Coleoptera</taxon>
        <taxon>Polyphaga</taxon>
        <taxon>Cucujiformia</taxon>
        <taxon>Chrysomeloidea</taxon>
        <taxon>Chrysomelidae</taxon>
        <taxon>Bruchinae</taxon>
        <taxon>Bruchini</taxon>
        <taxon>Callosobruchus</taxon>
    </lineage>
</organism>
<protein>
    <submittedName>
        <fullName evidence="1">Uncharacterized protein</fullName>
    </submittedName>
</protein>
<dbReference type="Proteomes" id="UP000410492">
    <property type="component" value="Unassembled WGS sequence"/>
</dbReference>
<gene>
    <name evidence="1" type="ORF">CALMAC_LOCUS7565</name>
</gene>
<dbReference type="AlphaFoldDB" id="A0A653CBB8"/>
<proteinExistence type="predicted"/>
<sequence length="68" mass="8177">LRKSSHHIQPLRRYCRFHLLQTTLEGHFRPSSIFYQIRENLHLPYPPVSQTELAVRIEIYPHQRVSAN</sequence>
<reference evidence="1 2" key="1">
    <citation type="submission" date="2019-01" db="EMBL/GenBank/DDBJ databases">
        <authorList>
            <person name="Sayadi A."/>
        </authorList>
    </citation>
    <scope>NUCLEOTIDE SEQUENCE [LARGE SCALE GENOMIC DNA]</scope>
</reference>
<feature type="non-terminal residue" evidence="1">
    <location>
        <position position="1"/>
    </location>
</feature>
<keyword evidence="2" id="KW-1185">Reference proteome</keyword>
<dbReference type="EMBL" id="CAACVG010007340">
    <property type="protein sequence ID" value="VEN44949.1"/>
    <property type="molecule type" value="Genomic_DNA"/>
</dbReference>
<name>A0A653CBB8_CALMS</name>
<evidence type="ECO:0000313" key="1">
    <source>
        <dbReference type="EMBL" id="VEN44949.1"/>
    </source>
</evidence>
<evidence type="ECO:0000313" key="2">
    <source>
        <dbReference type="Proteomes" id="UP000410492"/>
    </source>
</evidence>
<accession>A0A653CBB8</accession>